<organism evidence="1 2">
    <name type="scientific">Rhododendron griersonianum</name>
    <dbReference type="NCBI Taxonomy" id="479676"/>
    <lineage>
        <taxon>Eukaryota</taxon>
        <taxon>Viridiplantae</taxon>
        <taxon>Streptophyta</taxon>
        <taxon>Embryophyta</taxon>
        <taxon>Tracheophyta</taxon>
        <taxon>Spermatophyta</taxon>
        <taxon>Magnoliopsida</taxon>
        <taxon>eudicotyledons</taxon>
        <taxon>Gunneridae</taxon>
        <taxon>Pentapetalae</taxon>
        <taxon>asterids</taxon>
        <taxon>Ericales</taxon>
        <taxon>Ericaceae</taxon>
        <taxon>Ericoideae</taxon>
        <taxon>Rhodoreae</taxon>
        <taxon>Rhododendron</taxon>
    </lineage>
</organism>
<comment type="caution">
    <text evidence="1">The sequence shown here is derived from an EMBL/GenBank/DDBJ whole genome shotgun (WGS) entry which is preliminary data.</text>
</comment>
<evidence type="ECO:0000313" key="2">
    <source>
        <dbReference type="Proteomes" id="UP000823749"/>
    </source>
</evidence>
<sequence length="145" mass="16835">MKPSRTRLTSQYLHNLLHGSQLVFREVKRAQANCFPKVGEIRADGLMIYCEIVKQKLFFYHLPDLLPVKHVFQEEKGTWFIHMEVCTWRVSDKLCLPECPAAQIRDQTSKILVSTLTIGYRVFGSKVPSIWESTQTKLMFSAMEL</sequence>
<protein>
    <submittedName>
        <fullName evidence="1">Uncharacterized protein</fullName>
    </submittedName>
</protein>
<reference evidence="1" key="1">
    <citation type="submission" date="2020-08" db="EMBL/GenBank/DDBJ databases">
        <title>Plant Genome Project.</title>
        <authorList>
            <person name="Zhang R.-G."/>
        </authorList>
    </citation>
    <scope>NUCLEOTIDE SEQUENCE</scope>
    <source>
        <strain evidence="1">WSP0</strain>
        <tissue evidence="1">Leaf</tissue>
    </source>
</reference>
<proteinExistence type="predicted"/>
<dbReference type="Proteomes" id="UP000823749">
    <property type="component" value="Chromosome 1"/>
</dbReference>
<evidence type="ECO:0000313" key="1">
    <source>
        <dbReference type="EMBL" id="KAG5564075.1"/>
    </source>
</evidence>
<accession>A0AAV6LH77</accession>
<dbReference type="AlphaFoldDB" id="A0AAV6LH77"/>
<name>A0AAV6LH77_9ERIC</name>
<gene>
    <name evidence="1" type="ORF">RHGRI_000297</name>
</gene>
<dbReference type="EMBL" id="JACTNZ010000001">
    <property type="protein sequence ID" value="KAG5564075.1"/>
    <property type="molecule type" value="Genomic_DNA"/>
</dbReference>
<keyword evidence="2" id="KW-1185">Reference proteome</keyword>